<proteinExistence type="predicted"/>
<name>A0A521AQ42_9BACT</name>
<dbReference type="AlphaFoldDB" id="A0A521AQ42"/>
<keyword evidence="2" id="KW-1185">Reference proteome</keyword>
<organism evidence="1 2">
    <name type="scientific">Fodinibius sediminis</name>
    <dbReference type="NCBI Taxonomy" id="1214077"/>
    <lineage>
        <taxon>Bacteria</taxon>
        <taxon>Pseudomonadati</taxon>
        <taxon>Balneolota</taxon>
        <taxon>Balneolia</taxon>
        <taxon>Balneolales</taxon>
        <taxon>Balneolaceae</taxon>
        <taxon>Fodinibius</taxon>
    </lineage>
</organism>
<dbReference type="EMBL" id="FXTH01000001">
    <property type="protein sequence ID" value="SMO36953.1"/>
    <property type="molecule type" value="Genomic_DNA"/>
</dbReference>
<dbReference type="RefSeq" id="WP_281280748.1">
    <property type="nucleotide sequence ID" value="NZ_FXTH01000001.1"/>
</dbReference>
<reference evidence="1 2" key="1">
    <citation type="submission" date="2017-05" db="EMBL/GenBank/DDBJ databases">
        <authorList>
            <person name="Varghese N."/>
            <person name="Submissions S."/>
        </authorList>
    </citation>
    <scope>NUCLEOTIDE SEQUENCE [LARGE SCALE GENOMIC DNA]</scope>
    <source>
        <strain evidence="1 2">DSM 21194</strain>
    </source>
</reference>
<protein>
    <submittedName>
        <fullName evidence="1">Uncharacterized protein</fullName>
    </submittedName>
</protein>
<gene>
    <name evidence="1" type="ORF">SAMN06265218_101276</name>
</gene>
<evidence type="ECO:0000313" key="1">
    <source>
        <dbReference type="EMBL" id="SMO36953.1"/>
    </source>
</evidence>
<sequence length="41" mass="4709">MRNFYPGIYGFDGPVTGEKQALHNYEQTDLQQQASKFFPNA</sequence>
<accession>A0A521AQ42</accession>
<dbReference type="Proteomes" id="UP000317593">
    <property type="component" value="Unassembled WGS sequence"/>
</dbReference>
<evidence type="ECO:0000313" key="2">
    <source>
        <dbReference type="Proteomes" id="UP000317593"/>
    </source>
</evidence>